<dbReference type="KEGG" id="ntg:NSCAC_1608"/>
<name>A0A7G1QBC7_9GAMM</name>
<evidence type="ECO:0008006" key="4">
    <source>
        <dbReference type="Google" id="ProtNLM"/>
    </source>
</evidence>
<accession>A0A7G1QBC7</accession>
<feature type="signal peptide" evidence="1">
    <location>
        <begin position="1"/>
        <end position="21"/>
    </location>
</feature>
<evidence type="ECO:0000256" key="1">
    <source>
        <dbReference type="SAM" id="SignalP"/>
    </source>
</evidence>
<proteinExistence type="predicted"/>
<dbReference type="EMBL" id="LR778175">
    <property type="protein sequence ID" value="CAB1277313.1"/>
    <property type="molecule type" value="Genomic_DNA"/>
</dbReference>
<protein>
    <recommendedName>
        <fullName evidence="4">DUF3617 family protein</fullName>
    </recommendedName>
</protein>
<keyword evidence="1" id="KW-0732">Signal</keyword>
<dbReference type="Proteomes" id="UP000516072">
    <property type="component" value="Chromosome"/>
</dbReference>
<feature type="chain" id="PRO_5028963449" description="DUF3617 family protein" evidence="1">
    <location>
        <begin position="22"/>
        <end position="159"/>
    </location>
</feature>
<dbReference type="RefSeq" id="WP_197744266.1">
    <property type="nucleotide sequence ID" value="NZ_LR778175.1"/>
</dbReference>
<evidence type="ECO:0000313" key="3">
    <source>
        <dbReference type="Proteomes" id="UP000516072"/>
    </source>
</evidence>
<keyword evidence="3" id="KW-1185">Reference proteome</keyword>
<dbReference type="AlphaFoldDB" id="A0A7G1QBC7"/>
<gene>
    <name evidence="2" type="ORF">NSCAC_1608</name>
</gene>
<evidence type="ECO:0000313" key="2">
    <source>
        <dbReference type="EMBL" id="CAB1277313.1"/>
    </source>
</evidence>
<reference evidence="2 3" key="1">
    <citation type="submission" date="2020-03" db="EMBL/GenBank/DDBJ databases">
        <authorList>
            <person name="Picone N."/>
        </authorList>
    </citation>
    <scope>NUCLEOTIDE SEQUENCE [LARGE SCALE GENOMIC DNA]</scope>
    <source>
        <strain evidence="2">NSCAC1</strain>
    </source>
</reference>
<sequence length="159" mass="17656">MYLKKFFLLYLSSIIPLVTVATQDSPISDNGNLIDWTVSVKQKTSTISAFKPQTLHFQTCQLPGAFEPETFIQQVLPPEAKQQCKITDRSKPKKTVTFKFACEGVIPKGAITGSGKFKSVNGKEYTGTIQAEVKINKYFSLHVDADHAGKQVDTCYYAP</sequence>
<organism evidence="2 3">
    <name type="scientific">Candidatus Nitrosacidococcus tergens</name>
    <dbReference type="NCBI Taxonomy" id="553981"/>
    <lineage>
        <taxon>Bacteria</taxon>
        <taxon>Pseudomonadati</taxon>
        <taxon>Pseudomonadota</taxon>
        <taxon>Gammaproteobacteria</taxon>
        <taxon>Chromatiales</taxon>
        <taxon>Chromatiaceae</taxon>
        <taxon>Candidatus Nitrosacidococcus</taxon>
    </lineage>
</organism>